<dbReference type="GeneID" id="37030824"/>
<feature type="domain" description="Arrestin C-terminal-like" evidence="2">
    <location>
        <begin position="260"/>
        <end position="396"/>
    </location>
</feature>
<proteinExistence type="predicted"/>
<feature type="region of interest" description="Disordered" evidence="1">
    <location>
        <begin position="1"/>
        <end position="55"/>
    </location>
</feature>
<feature type="region of interest" description="Disordered" evidence="1">
    <location>
        <begin position="414"/>
        <end position="541"/>
    </location>
</feature>
<dbReference type="SMART" id="SM01017">
    <property type="entry name" value="Arrestin_C"/>
    <property type="match status" value="1"/>
</dbReference>
<feature type="compositionally biased region" description="Polar residues" evidence="1">
    <location>
        <begin position="1101"/>
        <end position="1128"/>
    </location>
</feature>
<sequence length="1282" mass="134942">MFAPPFPSSSPAPPQGPASPSPYGQIGLGPPRCHPRQRSQSWDRSAGLPPRPFEIDDYANLDQRLRSPSPFGAAERPQPMNAVSKHPKIKLDVILNSPIFEAGGAITGRIELTCATGQKLRLGDIAVELEGFEELTSRDHSATQVFLYNRTLFQGQHLPPSNAVLPSAPHHGYWSARKGRTTFPFSFRLPSTTPSSVVFAGNAAVRYVVKGLVQAWYQESKSIVVTKSEANVVERWDDEDLALYRTPVDNVGETKLFMGGSGSVWVEAGVEQCLFMAGGKAMIRLGIRNASKRDTSGVIVHVIRYLTLGEGGGASAKGPTITDIVHSQHYRGQAFEFPSGSEVVLNVPIDIPQETRTIRKTKLFQVNVGLVVSLPMGTFAKDLDVKLPVFAAHPTSLQHAWDGTMNDVHRNHTQDQQWAHEHLAHHHQHHQNHYHHAHHSPMQLPPRSQSAMGHHGSHVAFPADQSGRGPSPAPVSPSFVDHPGMVSLPQSPLPFSVAPSDQQQPQQHVSWDANAQGWGASQFTSPQLGLSRPASAQPDLQQHHIQAFAAASSPAPVEQPYRAASVEPANFASASPSQVYQQTPPAHVQQQMTSLAPPSPQADGLSTIAEDSESAGNTVKSVWALGGDRTGAKRSVSPAEVELFERLVDEDRSQDTPPAPPTVSKDMGRKSVTTIFETTPPPQPAAKLAEAPVTPPKETVMANVRKPAAPAASSKAVGPSSKVEASGTRQPLRSSATALPMPVETPARPASAQGQGLTALEQRLASSKISASASSSPQPATSPARERVHSTESATAKGTTGLRAAAAARQQQQESQKDPITEQSVPTPQSKTLAAVPPAATGSKTPSSSSGNSERKVVDDGEARKLGKAAVRRVGGWLDETRSPKEQPRTLSSSSRSPPMTSSAIDTPKTPSSSALLGDRAIPSSSSSTSSIALGGGSLRRSALAQSATQGSRASEVVGGSAAASLTRSSSGLEALNRYRQATAGKIPKPKTENSSATDVEKKNVFPASASSSSVKSTATANSSASSVKVAPVFSRNVGPAQPVAQLASAKADETTDSSDSPTARSYDVRSARGGKGGRVASAASLWASIANGTDGKLPVPSSSLGNGLASSPSLDGVSSSMRRTTVNARPMARRSMNGEAPPLDFTNREKVDQEIKRKEAEEEEQEQRKSSLSASSASPSTPARVSPKPVRPTVVKPAANAMPSAFSGHPKPKAPSNSAAPQITKRGAAPFLNTTAPKGQISSAALSLPGGGEDEKSVMGRGTTKPVGKGRMDELRSMFAT</sequence>
<feature type="compositionally biased region" description="Low complexity" evidence="1">
    <location>
        <begin position="1171"/>
        <end position="1188"/>
    </location>
</feature>
<feature type="compositionally biased region" description="Low complexity" evidence="1">
    <location>
        <begin position="889"/>
        <end position="903"/>
    </location>
</feature>
<feature type="region of interest" description="Disordered" evidence="1">
    <location>
        <begin position="646"/>
        <end position="694"/>
    </location>
</feature>
<feature type="compositionally biased region" description="Basic and acidic residues" evidence="1">
    <location>
        <begin position="1271"/>
        <end position="1282"/>
    </location>
</feature>
<protein>
    <recommendedName>
        <fullName evidence="2">Arrestin C-terminal-like domain-containing protein</fullName>
    </recommendedName>
</protein>
<dbReference type="SUPFAM" id="SSF81296">
    <property type="entry name" value="E set domains"/>
    <property type="match status" value="1"/>
</dbReference>
<feature type="compositionally biased region" description="Polar residues" evidence="1">
    <location>
        <begin position="821"/>
        <end position="832"/>
    </location>
</feature>
<organism evidence="3 4">
    <name type="scientific">Jaminaea rosea</name>
    <dbReference type="NCBI Taxonomy" id="1569628"/>
    <lineage>
        <taxon>Eukaryota</taxon>
        <taxon>Fungi</taxon>
        <taxon>Dikarya</taxon>
        <taxon>Basidiomycota</taxon>
        <taxon>Ustilaginomycotina</taxon>
        <taxon>Exobasidiomycetes</taxon>
        <taxon>Microstromatales</taxon>
        <taxon>Microstromatales incertae sedis</taxon>
        <taxon>Jaminaea</taxon>
    </lineage>
</organism>
<dbReference type="OrthoDB" id="298939at2759"/>
<feature type="compositionally biased region" description="Polar residues" evidence="1">
    <location>
        <begin position="519"/>
        <end position="528"/>
    </location>
</feature>
<feature type="region of interest" description="Disordered" evidence="1">
    <location>
        <begin position="1044"/>
        <end position="1282"/>
    </location>
</feature>
<feature type="compositionally biased region" description="Basic residues" evidence="1">
    <location>
        <begin position="423"/>
        <end position="439"/>
    </location>
</feature>
<feature type="compositionally biased region" description="Low complexity" evidence="1">
    <location>
        <begin position="838"/>
        <end position="852"/>
    </location>
</feature>
<feature type="compositionally biased region" description="Polar residues" evidence="1">
    <location>
        <begin position="499"/>
        <end position="509"/>
    </location>
</feature>
<name>A0A316V054_9BASI</name>
<dbReference type="InterPro" id="IPR014752">
    <property type="entry name" value="Arrestin-like_C"/>
</dbReference>
<feature type="compositionally biased region" description="Pro residues" evidence="1">
    <location>
        <begin position="1"/>
        <end position="20"/>
    </location>
</feature>
<feature type="region of interest" description="Disordered" evidence="1">
    <location>
        <begin position="706"/>
        <end position="1028"/>
    </location>
</feature>
<dbReference type="Gene3D" id="2.60.40.640">
    <property type="match status" value="2"/>
</dbReference>
<feature type="compositionally biased region" description="Low complexity" evidence="1">
    <location>
        <begin position="706"/>
        <end position="723"/>
    </location>
</feature>
<feature type="compositionally biased region" description="Polar residues" evidence="1">
    <location>
        <begin position="1233"/>
        <end position="1246"/>
    </location>
</feature>
<dbReference type="STRING" id="1569628.A0A316V054"/>
<dbReference type="RefSeq" id="XP_025365549.1">
    <property type="nucleotide sequence ID" value="XM_025509001.1"/>
</dbReference>
<feature type="compositionally biased region" description="Basic and acidic residues" evidence="1">
    <location>
        <begin position="1147"/>
        <end position="1161"/>
    </location>
</feature>
<dbReference type="InterPro" id="IPR011022">
    <property type="entry name" value="Arrestin_C-like"/>
</dbReference>
<feature type="compositionally biased region" description="Polar residues" evidence="1">
    <location>
        <begin position="727"/>
        <end position="737"/>
    </location>
</feature>
<evidence type="ECO:0000256" key="1">
    <source>
        <dbReference type="SAM" id="MobiDB-lite"/>
    </source>
</evidence>
<dbReference type="InterPro" id="IPR011021">
    <property type="entry name" value="Arrestin-like_N"/>
</dbReference>
<dbReference type="Pfam" id="PF00339">
    <property type="entry name" value="Arrestin_N"/>
    <property type="match status" value="1"/>
</dbReference>
<feature type="compositionally biased region" description="Polar residues" evidence="1">
    <location>
        <begin position="575"/>
        <end position="596"/>
    </location>
</feature>
<feature type="compositionally biased region" description="Low complexity" evidence="1">
    <location>
        <begin position="1005"/>
        <end position="1028"/>
    </location>
</feature>
<accession>A0A316V054</accession>
<feature type="compositionally biased region" description="Low complexity" evidence="1">
    <location>
        <begin position="765"/>
        <end position="783"/>
    </location>
</feature>
<feature type="compositionally biased region" description="Basic and acidic residues" evidence="1">
    <location>
        <begin position="853"/>
        <end position="865"/>
    </location>
</feature>
<evidence type="ECO:0000313" key="3">
    <source>
        <dbReference type="EMBL" id="PWN30937.1"/>
    </source>
</evidence>
<dbReference type="Proteomes" id="UP000245884">
    <property type="component" value="Unassembled WGS sequence"/>
</dbReference>
<dbReference type="InterPro" id="IPR014756">
    <property type="entry name" value="Ig_E-set"/>
</dbReference>
<feature type="region of interest" description="Disordered" evidence="1">
    <location>
        <begin position="575"/>
        <end position="615"/>
    </location>
</feature>
<dbReference type="EMBL" id="KZ819662">
    <property type="protein sequence ID" value="PWN30937.1"/>
    <property type="molecule type" value="Genomic_DNA"/>
</dbReference>
<gene>
    <name evidence="3" type="ORF">BDZ90DRAFT_277354</name>
</gene>
<feature type="compositionally biased region" description="Low complexity" evidence="1">
    <location>
        <begin position="951"/>
        <end position="965"/>
    </location>
</feature>
<feature type="compositionally biased region" description="Low complexity" evidence="1">
    <location>
        <begin position="803"/>
        <end position="813"/>
    </location>
</feature>
<reference evidence="3 4" key="1">
    <citation type="journal article" date="2018" name="Mol. Biol. Evol.">
        <title>Broad Genomic Sampling Reveals a Smut Pathogenic Ancestry of the Fungal Clade Ustilaginomycotina.</title>
        <authorList>
            <person name="Kijpornyongpan T."/>
            <person name="Mondo S.J."/>
            <person name="Barry K."/>
            <person name="Sandor L."/>
            <person name="Lee J."/>
            <person name="Lipzen A."/>
            <person name="Pangilinan J."/>
            <person name="LaButti K."/>
            <person name="Hainaut M."/>
            <person name="Henrissat B."/>
            <person name="Grigoriev I.V."/>
            <person name="Spatafora J.W."/>
            <person name="Aime M.C."/>
        </authorList>
    </citation>
    <scope>NUCLEOTIDE SEQUENCE [LARGE SCALE GENOMIC DNA]</scope>
    <source>
        <strain evidence="3 4">MCA 5214</strain>
    </source>
</reference>
<feature type="compositionally biased region" description="Basic and acidic residues" evidence="1">
    <location>
        <begin position="879"/>
        <end position="888"/>
    </location>
</feature>
<keyword evidence="4" id="KW-1185">Reference proteome</keyword>
<evidence type="ECO:0000259" key="2">
    <source>
        <dbReference type="SMART" id="SM01017"/>
    </source>
</evidence>
<evidence type="ECO:0000313" key="4">
    <source>
        <dbReference type="Proteomes" id="UP000245884"/>
    </source>
</evidence>